<sequence length="136" mass="15595">MKILFDTNIIIDTILEREPFYNDSRNALNKSDGFIYEGYILASTFTDIYYICKKQLGHNNTIEIIKKLTDSINILNVNRDTIVLALHSNFSDFEDAVQSASAELNHIDLIVSRNTKDFTNSKTTTLTPTEFLEKHN</sequence>
<protein>
    <submittedName>
        <fullName evidence="2">PIN domain-containing protein</fullName>
    </submittedName>
</protein>
<gene>
    <name evidence="2" type="ORF">H7U22_14205</name>
</gene>
<reference evidence="2 3" key="1">
    <citation type="submission" date="2020-08" db="EMBL/GenBank/DDBJ databases">
        <authorList>
            <person name="Sun Q."/>
            <person name="Inoue M."/>
        </authorList>
    </citation>
    <scope>NUCLEOTIDE SEQUENCE [LARGE SCALE GENOMIC DNA]</scope>
    <source>
        <strain evidence="2 3">CCM 8938</strain>
    </source>
</reference>
<dbReference type="RefSeq" id="WP_187072026.1">
    <property type="nucleotide sequence ID" value="NZ_JACRYL010000012.1"/>
</dbReference>
<evidence type="ECO:0000259" key="1">
    <source>
        <dbReference type="Pfam" id="PF13470"/>
    </source>
</evidence>
<keyword evidence="3" id="KW-1185">Reference proteome</keyword>
<comment type="caution">
    <text evidence="2">The sequence shown here is derived from an EMBL/GenBank/DDBJ whole genome shotgun (WGS) entry which is preliminary data.</text>
</comment>
<dbReference type="EMBL" id="JACRYL010000012">
    <property type="protein sequence ID" value="MBC6111574.1"/>
    <property type="molecule type" value="Genomic_DNA"/>
</dbReference>
<dbReference type="SUPFAM" id="SSF88723">
    <property type="entry name" value="PIN domain-like"/>
    <property type="match status" value="1"/>
</dbReference>
<feature type="domain" description="PIN" evidence="1">
    <location>
        <begin position="2"/>
        <end position="116"/>
    </location>
</feature>
<evidence type="ECO:0000313" key="3">
    <source>
        <dbReference type="Proteomes" id="UP000652755"/>
    </source>
</evidence>
<proteinExistence type="predicted"/>
<accession>A0ABR7KTY5</accession>
<dbReference type="InterPro" id="IPR002716">
    <property type="entry name" value="PIN_dom"/>
</dbReference>
<dbReference type="Gene3D" id="3.40.50.1010">
    <property type="entry name" value="5'-nuclease"/>
    <property type="match status" value="1"/>
</dbReference>
<dbReference type="Proteomes" id="UP000652755">
    <property type="component" value="Unassembled WGS sequence"/>
</dbReference>
<dbReference type="Pfam" id="PF13470">
    <property type="entry name" value="PIN_3"/>
    <property type="match status" value="1"/>
</dbReference>
<evidence type="ECO:0000313" key="2">
    <source>
        <dbReference type="EMBL" id="MBC6111574.1"/>
    </source>
</evidence>
<dbReference type="InterPro" id="IPR029060">
    <property type="entry name" value="PIN-like_dom_sf"/>
</dbReference>
<name>A0ABR7KTY5_9SPHI</name>
<organism evidence="2 3">
    <name type="scientific">Pedobacter fastidiosus</name>
    <dbReference type="NCBI Taxonomy" id="2765361"/>
    <lineage>
        <taxon>Bacteria</taxon>
        <taxon>Pseudomonadati</taxon>
        <taxon>Bacteroidota</taxon>
        <taxon>Sphingobacteriia</taxon>
        <taxon>Sphingobacteriales</taxon>
        <taxon>Sphingobacteriaceae</taxon>
        <taxon>Pedobacter</taxon>
    </lineage>
</organism>